<evidence type="ECO:0000313" key="7">
    <source>
        <dbReference type="EMBL" id="PRY00990.1"/>
    </source>
</evidence>
<evidence type="ECO:0000313" key="8">
    <source>
        <dbReference type="Proteomes" id="UP000237846"/>
    </source>
</evidence>
<dbReference type="CDD" id="cd00487">
    <property type="entry name" value="Pep_deformylase"/>
    <property type="match status" value="1"/>
</dbReference>
<dbReference type="GO" id="GO:0042586">
    <property type="term" value="F:peptide deformylase activity"/>
    <property type="evidence" value="ECO:0007669"/>
    <property type="project" value="UniProtKB-UniRule"/>
</dbReference>
<dbReference type="EC" id="3.5.1.88" evidence="6"/>
<dbReference type="PIRSF" id="PIRSF004749">
    <property type="entry name" value="Pep_def"/>
    <property type="match status" value="1"/>
</dbReference>
<comment type="similarity">
    <text evidence="1 6">Belongs to the polypeptide deformylase family.</text>
</comment>
<dbReference type="PANTHER" id="PTHR10458:SF2">
    <property type="entry name" value="PEPTIDE DEFORMYLASE, MITOCHONDRIAL"/>
    <property type="match status" value="1"/>
</dbReference>
<dbReference type="NCBIfam" id="NF001159">
    <property type="entry name" value="PRK00150.1-3"/>
    <property type="match status" value="1"/>
</dbReference>
<dbReference type="HAMAP" id="MF_00163">
    <property type="entry name" value="Pep_deformylase"/>
    <property type="match status" value="1"/>
</dbReference>
<feature type="active site" evidence="6">
    <location>
        <position position="131"/>
    </location>
</feature>
<evidence type="ECO:0000256" key="6">
    <source>
        <dbReference type="HAMAP-Rule" id="MF_00163"/>
    </source>
</evidence>
<dbReference type="InterPro" id="IPR023635">
    <property type="entry name" value="Peptide_deformylase"/>
</dbReference>
<dbReference type="GO" id="GO:0006412">
    <property type="term" value="P:translation"/>
    <property type="evidence" value="ECO:0007669"/>
    <property type="project" value="UniProtKB-UniRule"/>
</dbReference>
<dbReference type="GO" id="GO:0046872">
    <property type="term" value="F:metal ion binding"/>
    <property type="evidence" value="ECO:0007669"/>
    <property type="project" value="UniProtKB-KW"/>
</dbReference>
<evidence type="ECO:0000256" key="5">
    <source>
        <dbReference type="ARBA" id="ARBA00023004"/>
    </source>
</evidence>
<keyword evidence="5 6" id="KW-0408">Iron</keyword>
<protein>
    <recommendedName>
        <fullName evidence="6">Peptide deformylase</fullName>
        <shortName evidence="6">PDF</shortName>
        <ecNumber evidence="6">3.5.1.88</ecNumber>
    </recommendedName>
    <alternativeName>
        <fullName evidence="6">Polypeptide deformylase</fullName>
    </alternativeName>
</protein>
<comment type="catalytic activity">
    <reaction evidence="6">
        <text>N-terminal N-formyl-L-methionyl-[peptide] + H2O = N-terminal L-methionyl-[peptide] + formate</text>
        <dbReference type="Rhea" id="RHEA:24420"/>
        <dbReference type="Rhea" id="RHEA-COMP:10639"/>
        <dbReference type="Rhea" id="RHEA-COMP:10640"/>
        <dbReference type="ChEBI" id="CHEBI:15377"/>
        <dbReference type="ChEBI" id="CHEBI:15740"/>
        <dbReference type="ChEBI" id="CHEBI:49298"/>
        <dbReference type="ChEBI" id="CHEBI:64731"/>
        <dbReference type="EC" id="3.5.1.88"/>
    </reaction>
</comment>
<feature type="binding site" evidence="6">
    <location>
        <position position="134"/>
    </location>
    <ligand>
        <name>Fe cation</name>
        <dbReference type="ChEBI" id="CHEBI:24875"/>
    </ligand>
</feature>
<evidence type="ECO:0000256" key="1">
    <source>
        <dbReference type="ARBA" id="ARBA00010759"/>
    </source>
</evidence>
<dbReference type="Pfam" id="PF01327">
    <property type="entry name" value="Pep_deformylase"/>
    <property type="match status" value="1"/>
</dbReference>
<comment type="caution">
    <text evidence="7">The sequence shown here is derived from an EMBL/GenBank/DDBJ whole genome shotgun (WGS) entry which is preliminary data.</text>
</comment>
<gene>
    <name evidence="6" type="primary">def</name>
    <name evidence="7" type="ORF">CLV72_102623</name>
</gene>
<sequence>MPEIRRIGDPVLRTPAEPVTAFDRALRALVDELFAAMYAVDGAGLAAPQLGTPLRVFVYDIGNRRRGHVVNPELTVDDPDELVRDEACLSVPGQIHPTPRAAGVTVRGRDRMGRPVSIRARGQLARCFQHETDHLDGKLYLDRLSPAVPPPGPVRGHPA</sequence>
<dbReference type="Proteomes" id="UP000237846">
    <property type="component" value="Unassembled WGS sequence"/>
</dbReference>
<dbReference type="SUPFAM" id="SSF56420">
    <property type="entry name" value="Peptide deformylase"/>
    <property type="match status" value="1"/>
</dbReference>
<dbReference type="PRINTS" id="PR01576">
    <property type="entry name" value="PDEFORMYLASE"/>
</dbReference>
<feature type="binding site" evidence="6">
    <location>
        <position position="130"/>
    </location>
    <ligand>
        <name>Fe cation</name>
        <dbReference type="ChEBI" id="CHEBI:24875"/>
    </ligand>
</feature>
<evidence type="ECO:0000256" key="4">
    <source>
        <dbReference type="ARBA" id="ARBA00022917"/>
    </source>
</evidence>
<keyword evidence="3 6" id="KW-0378">Hydrolase</keyword>
<dbReference type="NCBIfam" id="TIGR00079">
    <property type="entry name" value="pept_deformyl"/>
    <property type="match status" value="1"/>
</dbReference>
<accession>A0A2T0QAZ7</accession>
<reference evidence="7 8" key="1">
    <citation type="submission" date="2018-03" db="EMBL/GenBank/DDBJ databases">
        <title>Genomic Encyclopedia of Archaeal and Bacterial Type Strains, Phase II (KMG-II): from individual species to whole genera.</title>
        <authorList>
            <person name="Goeker M."/>
        </authorList>
    </citation>
    <scope>NUCLEOTIDE SEQUENCE [LARGE SCALE GENOMIC DNA]</scope>
    <source>
        <strain evidence="7 8">DSM 45601</strain>
    </source>
</reference>
<dbReference type="OrthoDB" id="9804313at2"/>
<dbReference type="EMBL" id="PVZC01000002">
    <property type="protein sequence ID" value="PRY00990.1"/>
    <property type="molecule type" value="Genomic_DNA"/>
</dbReference>
<dbReference type="RefSeq" id="WP_106243355.1">
    <property type="nucleotide sequence ID" value="NZ_PVZC01000002.1"/>
</dbReference>
<dbReference type="InterPro" id="IPR036821">
    <property type="entry name" value="Peptide_deformylase_sf"/>
</dbReference>
<evidence type="ECO:0000256" key="3">
    <source>
        <dbReference type="ARBA" id="ARBA00022801"/>
    </source>
</evidence>
<comment type="cofactor">
    <cofactor evidence="6">
        <name>Fe(2+)</name>
        <dbReference type="ChEBI" id="CHEBI:29033"/>
    </cofactor>
    <text evidence="6">Binds 1 Fe(2+) ion.</text>
</comment>
<dbReference type="AlphaFoldDB" id="A0A2T0QAZ7"/>
<comment type="function">
    <text evidence="6">Removes the formyl group from the N-terminal Met of newly synthesized proteins. Requires at least a dipeptide for an efficient rate of reaction. N-terminal L-methionine is a prerequisite for activity but the enzyme has broad specificity at other positions.</text>
</comment>
<proteinExistence type="inferred from homology"/>
<keyword evidence="2 6" id="KW-0479">Metal-binding</keyword>
<dbReference type="Gene3D" id="3.90.45.10">
    <property type="entry name" value="Peptide deformylase"/>
    <property type="match status" value="1"/>
</dbReference>
<evidence type="ECO:0000256" key="2">
    <source>
        <dbReference type="ARBA" id="ARBA00022723"/>
    </source>
</evidence>
<organism evidence="7 8">
    <name type="scientific">Allonocardiopsis opalescens</name>
    <dbReference type="NCBI Taxonomy" id="1144618"/>
    <lineage>
        <taxon>Bacteria</taxon>
        <taxon>Bacillati</taxon>
        <taxon>Actinomycetota</taxon>
        <taxon>Actinomycetes</taxon>
        <taxon>Streptosporangiales</taxon>
        <taxon>Allonocardiopsis</taxon>
    </lineage>
</organism>
<keyword evidence="8" id="KW-1185">Reference proteome</keyword>
<keyword evidence="4 6" id="KW-0648">Protein biosynthesis</keyword>
<feature type="binding site" evidence="6">
    <location>
        <position position="88"/>
    </location>
    <ligand>
        <name>Fe cation</name>
        <dbReference type="ChEBI" id="CHEBI:24875"/>
    </ligand>
</feature>
<dbReference type="PANTHER" id="PTHR10458">
    <property type="entry name" value="PEPTIDE DEFORMYLASE"/>
    <property type="match status" value="1"/>
</dbReference>
<name>A0A2T0QAZ7_9ACTN</name>